<sequence length="89" mass="10495">MARVYAGMLRDKKYNKVECVRECELSCRRIRFGEGLSGKGLRFVVVKKMMNMGEDNQRIDYGFNHFVIKKEKSLTIMIRECIWEIGRNA</sequence>
<accession>A0ABQ4WFF1</accession>
<gene>
    <name evidence="1" type="ORF">Tco_0624929</name>
</gene>
<proteinExistence type="predicted"/>
<reference evidence="1" key="2">
    <citation type="submission" date="2022-01" db="EMBL/GenBank/DDBJ databases">
        <authorList>
            <person name="Yamashiro T."/>
            <person name="Shiraishi A."/>
            <person name="Satake H."/>
            <person name="Nakayama K."/>
        </authorList>
    </citation>
    <scope>NUCLEOTIDE SEQUENCE</scope>
</reference>
<protein>
    <submittedName>
        <fullName evidence="1">Uncharacterized protein</fullName>
    </submittedName>
</protein>
<reference evidence="1" key="1">
    <citation type="journal article" date="2022" name="Int. J. Mol. Sci.">
        <title>Draft Genome of Tanacetum Coccineum: Genomic Comparison of Closely Related Tanacetum-Family Plants.</title>
        <authorList>
            <person name="Yamashiro T."/>
            <person name="Shiraishi A."/>
            <person name="Nakayama K."/>
            <person name="Satake H."/>
        </authorList>
    </citation>
    <scope>NUCLEOTIDE SEQUENCE</scope>
</reference>
<comment type="caution">
    <text evidence="1">The sequence shown here is derived from an EMBL/GenBank/DDBJ whole genome shotgun (WGS) entry which is preliminary data.</text>
</comment>
<dbReference type="EMBL" id="BQNB010008595">
    <property type="protein sequence ID" value="GJS51567.1"/>
    <property type="molecule type" value="Genomic_DNA"/>
</dbReference>
<organism evidence="1 2">
    <name type="scientific">Tanacetum coccineum</name>
    <dbReference type="NCBI Taxonomy" id="301880"/>
    <lineage>
        <taxon>Eukaryota</taxon>
        <taxon>Viridiplantae</taxon>
        <taxon>Streptophyta</taxon>
        <taxon>Embryophyta</taxon>
        <taxon>Tracheophyta</taxon>
        <taxon>Spermatophyta</taxon>
        <taxon>Magnoliopsida</taxon>
        <taxon>eudicotyledons</taxon>
        <taxon>Gunneridae</taxon>
        <taxon>Pentapetalae</taxon>
        <taxon>asterids</taxon>
        <taxon>campanulids</taxon>
        <taxon>Asterales</taxon>
        <taxon>Asteraceae</taxon>
        <taxon>Asteroideae</taxon>
        <taxon>Anthemideae</taxon>
        <taxon>Anthemidinae</taxon>
        <taxon>Tanacetum</taxon>
    </lineage>
</organism>
<dbReference type="Proteomes" id="UP001151760">
    <property type="component" value="Unassembled WGS sequence"/>
</dbReference>
<keyword evidence="2" id="KW-1185">Reference proteome</keyword>
<name>A0ABQ4WFF1_9ASTR</name>
<evidence type="ECO:0000313" key="1">
    <source>
        <dbReference type="EMBL" id="GJS51567.1"/>
    </source>
</evidence>
<evidence type="ECO:0000313" key="2">
    <source>
        <dbReference type="Proteomes" id="UP001151760"/>
    </source>
</evidence>